<name>A0A8A7KF18_9FIRM</name>
<feature type="transmembrane region" description="Helical" evidence="1">
    <location>
        <begin position="191"/>
        <end position="210"/>
    </location>
</feature>
<dbReference type="InterPro" id="IPR008756">
    <property type="entry name" value="Peptidase_M56"/>
</dbReference>
<dbReference type="Proteomes" id="UP000665020">
    <property type="component" value="Chromosome"/>
</dbReference>
<accession>A0A8A7KF18</accession>
<keyword evidence="1" id="KW-0472">Membrane</keyword>
<evidence type="ECO:0000313" key="3">
    <source>
        <dbReference type="EMBL" id="QTL98069.1"/>
    </source>
</evidence>
<evidence type="ECO:0000256" key="1">
    <source>
        <dbReference type="SAM" id="Phobius"/>
    </source>
</evidence>
<organism evidence="3 4">
    <name type="scientific">Iocasia fonsfrigidae</name>
    <dbReference type="NCBI Taxonomy" id="2682810"/>
    <lineage>
        <taxon>Bacteria</taxon>
        <taxon>Bacillati</taxon>
        <taxon>Bacillota</taxon>
        <taxon>Clostridia</taxon>
        <taxon>Halanaerobiales</taxon>
        <taxon>Halanaerobiaceae</taxon>
        <taxon>Iocasia</taxon>
    </lineage>
</organism>
<dbReference type="AlphaFoldDB" id="A0A8A7KF18"/>
<feature type="transmembrane region" description="Helical" evidence="1">
    <location>
        <begin position="6"/>
        <end position="26"/>
    </location>
</feature>
<proteinExistence type="predicted"/>
<reference evidence="3" key="1">
    <citation type="submission" date="2019-12" db="EMBL/GenBank/DDBJ databases">
        <authorList>
            <person name="zhang j."/>
            <person name="sun C.M."/>
        </authorList>
    </citation>
    <scope>NUCLEOTIDE SEQUENCE</scope>
    <source>
        <strain evidence="3">NS-1</strain>
    </source>
</reference>
<gene>
    <name evidence="3" type="ORF">GM661_08820</name>
</gene>
<keyword evidence="1" id="KW-1133">Transmembrane helix</keyword>
<feature type="domain" description="Peptidase M56" evidence="2">
    <location>
        <begin position="10"/>
        <end position="103"/>
    </location>
</feature>
<keyword evidence="1" id="KW-0812">Transmembrane</keyword>
<dbReference type="KEGG" id="ifn:GM661_08820"/>
<sequence length="252" mass="29295">MILFKVFHVILTMSFLGTMTALVILFVKKIFKQKISAFWHYLIWLILLIRLIIPYAPESNLSIFNFFTHNQQKIEEIQSPRIRYMSSNSIYSNNTKTKINTRPQENIVINPSPKSVWFTFNKIRQDAETACDTRVLSCIEPEEYKKYGNTMLKMLDIFAGYNCPYGVAGLLNHKKHIMERVQNIVNFKKHYFIWSLIGIVLFSGLAISLLTNAKEQPKEVIKITYEAEAFAQNTEFGIISRIKPLSNKKLLS</sequence>
<protein>
    <recommendedName>
        <fullName evidence="2">Peptidase M56 domain-containing protein</fullName>
    </recommendedName>
</protein>
<feature type="transmembrane region" description="Helical" evidence="1">
    <location>
        <begin position="38"/>
        <end position="56"/>
    </location>
</feature>
<dbReference type="EMBL" id="CP046640">
    <property type="protein sequence ID" value="QTL98069.1"/>
    <property type="molecule type" value="Genomic_DNA"/>
</dbReference>
<evidence type="ECO:0000259" key="2">
    <source>
        <dbReference type="Pfam" id="PF05569"/>
    </source>
</evidence>
<keyword evidence="4" id="KW-1185">Reference proteome</keyword>
<evidence type="ECO:0000313" key="4">
    <source>
        <dbReference type="Proteomes" id="UP000665020"/>
    </source>
</evidence>
<dbReference type="Pfam" id="PF05569">
    <property type="entry name" value="Peptidase_M56"/>
    <property type="match status" value="2"/>
</dbReference>
<feature type="transmembrane region" description="Helical" evidence="1">
    <location>
        <begin position="151"/>
        <end position="171"/>
    </location>
</feature>
<feature type="domain" description="Peptidase M56" evidence="2">
    <location>
        <begin position="116"/>
        <end position="184"/>
    </location>
</feature>
<dbReference type="RefSeq" id="WP_230869651.1">
    <property type="nucleotide sequence ID" value="NZ_CP046640.1"/>
</dbReference>